<keyword evidence="2" id="KW-0378">Hydrolase</keyword>
<evidence type="ECO:0000259" key="1">
    <source>
        <dbReference type="Pfam" id="PF01557"/>
    </source>
</evidence>
<sequence length="328" mass="35573">MKLATYRAGGQDKVGIVHANDARLFDLAAAAGRDGGDPAFASMLALIDAGDAALDKARGIFEKHGSDAALSVAVAGAEILAPVPEPRQCRDGMSFPIHILGAPKGQRRLAARAANDMAELARIDAEPPGELPDVYKKIPIYYITNRFSVRGTNTTVQWPRYSKVMDYELEYGVITKNKGANISAAKAKDHIFGYTIFNDFSARDAQRLEMEGRLGPAKGKSFDGGNVMGPWIVTPDEIGDPYKLKMECRVNGKVRSAGVSDGMLFSFEELIAHITQDETLMPGEFIGSGTVGNGCGLELGWYLEHNDEIELEVEKIGVLRNKVVRQDV</sequence>
<dbReference type="RefSeq" id="WP_211912120.1">
    <property type="nucleotide sequence ID" value="NZ_CP036498.1"/>
</dbReference>
<dbReference type="Proteomes" id="UP000682843">
    <property type="component" value="Chromosome"/>
</dbReference>
<protein>
    <submittedName>
        <fullName evidence="2">Fumarylacetoacetate hydrolase family protein</fullName>
    </submittedName>
</protein>
<accession>A0ABX8A7Z2</accession>
<proteinExistence type="predicted"/>
<evidence type="ECO:0000313" key="3">
    <source>
        <dbReference type="Proteomes" id="UP000682843"/>
    </source>
</evidence>
<dbReference type="PANTHER" id="PTHR43211">
    <property type="entry name" value="FUMARYLACETOACETATE HYDROLASE"/>
    <property type="match status" value="1"/>
</dbReference>
<dbReference type="PANTHER" id="PTHR43211:SF1">
    <property type="entry name" value="BLL6422 PROTEIN"/>
    <property type="match status" value="1"/>
</dbReference>
<dbReference type="Pfam" id="PF01557">
    <property type="entry name" value="FAA_hydrolase"/>
    <property type="match status" value="1"/>
</dbReference>
<dbReference type="SUPFAM" id="SSF56529">
    <property type="entry name" value="FAH"/>
    <property type="match status" value="1"/>
</dbReference>
<keyword evidence="3" id="KW-1185">Reference proteome</keyword>
<evidence type="ECO:0000313" key="2">
    <source>
        <dbReference type="EMBL" id="QUS38583.1"/>
    </source>
</evidence>
<dbReference type="InterPro" id="IPR036663">
    <property type="entry name" value="Fumarylacetoacetase_C_sf"/>
</dbReference>
<name>A0ABX8A7Z2_9BRAD</name>
<dbReference type="GO" id="GO:0016787">
    <property type="term" value="F:hydrolase activity"/>
    <property type="evidence" value="ECO:0007669"/>
    <property type="project" value="UniProtKB-KW"/>
</dbReference>
<dbReference type="Gene3D" id="3.90.850.10">
    <property type="entry name" value="Fumarylacetoacetase-like, C-terminal domain"/>
    <property type="match status" value="1"/>
</dbReference>
<gene>
    <name evidence="2" type="ORF">RPMA_06850</name>
</gene>
<feature type="domain" description="Fumarylacetoacetase-like C-terminal" evidence="1">
    <location>
        <begin position="131"/>
        <end position="324"/>
    </location>
</feature>
<dbReference type="InterPro" id="IPR011234">
    <property type="entry name" value="Fumarylacetoacetase-like_C"/>
</dbReference>
<reference evidence="2 3" key="1">
    <citation type="submission" date="2019-02" db="EMBL/GenBank/DDBJ databases">
        <title>Emended description of the genus Rhodopseudomonas and description of Rhodopseudomonas albus sp. nov., a non-phototrophic, heavy-metal-tolerant bacterium isolated from garden soil.</title>
        <authorList>
            <person name="Bao Z."/>
            <person name="Cao W.W."/>
            <person name="Sato Y."/>
            <person name="Nishizawa T."/>
            <person name="Zhao J."/>
            <person name="Guo Y."/>
            <person name="Ohta H."/>
        </authorList>
    </citation>
    <scope>NUCLEOTIDE SEQUENCE [LARGE SCALE GENOMIC DNA]</scope>
    <source>
        <strain evidence="2 3">SK50-23</strain>
    </source>
</reference>
<organism evidence="2 3">
    <name type="scientific">Tardiphaga alba</name>
    <dbReference type="NCBI Taxonomy" id="340268"/>
    <lineage>
        <taxon>Bacteria</taxon>
        <taxon>Pseudomonadati</taxon>
        <taxon>Pseudomonadota</taxon>
        <taxon>Alphaproteobacteria</taxon>
        <taxon>Hyphomicrobiales</taxon>
        <taxon>Nitrobacteraceae</taxon>
        <taxon>Tardiphaga</taxon>
    </lineage>
</organism>
<dbReference type="EMBL" id="CP036498">
    <property type="protein sequence ID" value="QUS38583.1"/>
    <property type="molecule type" value="Genomic_DNA"/>
</dbReference>